<reference evidence="2" key="1">
    <citation type="submission" date="2023-11" db="EMBL/GenBank/DDBJ databases">
        <title>Genome Sequence of Bacillus thuringiensis stain BLB 30AF.</title>
        <authorList>
            <person name="Farhat A."/>
        </authorList>
    </citation>
    <scope>NUCLEOTIDE SEQUENCE</scope>
    <source>
        <strain evidence="2">BLB30AF</strain>
    </source>
</reference>
<dbReference type="GO" id="GO:0050135">
    <property type="term" value="F:NADP+ nucleosidase activity"/>
    <property type="evidence" value="ECO:0007669"/>
    <property type="project" value="InterPro"/>
</dbReference>
<dbReference type="RefSeq" id="WP_103625616.1">
    <property type="nucleotide sequence ID" value="NZ_JAXCMD010000014.1"/>
</dbReference>
<proteinExistence type="predicted"/>
<dbReference type="Proteomes" id="UP001274571">
    <property type="component" value="Unassembled WGS sequence"/>
</dbReference>
<evidence type="ECO:0000313" key="3">
    <source>
        <dbReference type="Proteomes" id="UP001274571"/>
    </source>
</evidence>
<dbReference type="InterPro" id="IPR019302">
    <property type="entry name" value="CAP12/PCTIR_TIR_dom"/>
</dbReference>
<gene>
    <name evidence="2" type="ORF">SOH20_28430</name>
</gene>
<dbReference type="EMBL" id="JAXCMD010000014">
    <property type="protein sequence ID" value="MDY0854759.1"/>
    <property type="molecule type" value="Genomic_DNA"/>
</dbReference>
<evidence type="ECO:0000259" key="1">
    <source>
        <dbReference type="Pfam" id="PF10137"/>
    </source>
</evidence>
<sequence length="269" mass="30815">MFYHVVIEIEGNKEPIYELDRTIESVIEEVMIPYLEGKSFHFDGYPIALDRIKRINIKKTNQTTTELANFENEYITMLDVSRESIMSFDQYTEDVTKKIIEIGKQKLKERGNEQLSAPEVKIDKTKVFIVHGHDKLALAETGLFIRQLGLEPIVIQDQSNQGMTIIEKIESYSNVGYGVILYTPCDEGAKQGEELKPRARQNVVFEHGFLIGKIGRKNVAALVKDAVEKPNDISGIVYITMDDNDAWRLKLAQELKSSGYEIDMNRFFE</sequence>
<evidence type="ECO:0000313" key="2">
    <source>
        <dbReference type="EMBL" id="MDY0854759.1"/>
    </source>
</evidence>
<dbReference type="AlphaFoldDB" id="A0AAW9GLH9"/>
<accession>A0AAW9GLH9</accession>
<organism evidence="2 3">
    <name type="scientific">Bacillus thuringiensis</name>
    <dbReference type="NCBI Taxonomy" id="1428"/>
    <lineage>
        <taxon>Bacteria</taxon>
        <taxon>Bacillati</taxon>
        <taxon>Bacillota</taxon>
        <taxon>Bacilli</taxon>
        <taxon>Bacillales</taxon>
        <taxon>Bacillaceae</taxon>
        <taxon>Bacillus</taxon>
        <taxon>Bacillus cereus group</taxon>
    </lineage>
</organism>
<protein>
    <submittedName>
        <fullName evidence="2">Nucleotide-binding protein</fullName>
    </submittedName>
</protein>
<name>A0AAW9GLH9_BACTU</name>
<feature type="domain" description="CD-NTase-associated protein 12/Pycsar effector protein TIR" evidence="1">
    <location>
        <begin position="126"/>
        <end position="242"/>
    </location>
</feature>
<comment type="caution">
    <text evidence="2">The sequence shown here is derived from an EMBL/GenBank/DDBJ whole genome shotgun (WGS) entry which is preliminary data.</text>
</comment>
<dbReference type="Pfam" id="PF10137">
    <property type="entry name" value="CAP12-PCTIR_TIR"/>
    <property type="match status" value="1"/>
</dbReference>